<reference evidence="2" key="1">
    <citation type="journal article" date="2019" name="Database">
        <title>The radish genome database (RadishGD): an integrated information resource for radish genomics.</title>
        <authorList>
            <person name="Yu H.J."/>
            <person name="Baek S."/>
            <person name="Lee Y.J."/>
            <person name="Cho A."/>
            <person name="Mun J.H."/>
        </authorList>
    </citation>
    <scope>NUCLEOTIDE SEQUENCE [LARGE SCALE GENOMIC DNA]</scope>
    <source>
        <strain evidence="2">cv. WK10039</strain>
    </source>
</reference>
<dbReference type="AlphaFoldDB" id="A0A9W3DSH5"/>
<protein>
    <submittedName>
        <fullName evidence="3">Glycosyltransferase-like KOBITO 1</fullName>
    </submittedName>
</protein>
<keyword evidence="2" id="KW-1185">Reference proteome</keyword>
<gene>
    <name evidence="3" type="primary">LOC108857938</name>
</gene>
<dbReference type="PANTHER" id="PTHR46701">
    <property type="entry name" value="GLYCOSYLTRANSFERASE-LIKE KOBITO 1"/>
    <property type="match status" value="1"/>
</dbReference>
<dbReference type="InterPro" id="IPR044224">
    <property type="entry name" value="KOBITO1-like"/>
</dbReference>
<dbReference type="OrthoDB" id="1929791at2759"/>
<evidence type="ECO:0000313" key="2">
    <source>
        <dbReference type="Proteomes" id="UP000504610"/>
    </source>
</evidence>
<name>A0A9W3DSH5_RAPSA</name>
<accession>A0A9W3DSH5</accession>
<dbReference type="KEGG" id="rsz:108857938"/>
<feature type="compositionally biased region" description="Polar residues" evidence="1">
    <location>
        <begin position="256"/>
        <end position="268"/>
    </location>
</feature>
<sequence length="301" mass="32301">MFKFSMKPMHHHHRAPLISSSSSPPSNSFVSRLLLLLTLLPLSLACLAFILQWRGGGLVDTASVGSSTSVPGSSDLNHEVFPGMETTVSSVSPKAHQSPSSDCSNLARSSSPSFDWNFGVHSRISSLKPKICITCSTSAGLDQILPWMFYHKVLGVTSFSLFVEGKAATPTISKVLESEFSFPSPSFKLYDYILHKRSSTMSLLPGGTVLRKGILTRIYSPTVVIQALKESGVFSSVVSSASTNLSKKEFLASMHKSNSSRSTASETLPSKDKESQGISARHLLGTESAVPPLSPPGMEHA</sequence>
<reference evidence="3" key="2">
    <citation type="submission" date="2025-08" db="UniProtKB">
        <authorList>
            <consortium name="RefSeq"/>
        </authorList>
    </citation>
    <scope>IDENTIFICATION</scope>
    <source>
        <tissue evidence="3">Leaf</tissue>
    </source>
</reference>
<proteinExistence type="predicted"/>
<dbReference type="GO" id="GO:0009737">
    <property type="term" value="P:response to abscisic acid"/>
    <property type="evidence" value="ECO:0007669"/>
    <property type="project" value="InterPro"/>
</dbReference>
<dbReference type="GO" id="GO:0030244">
    <property type="term" value="P:cellulose biosynthetic process"/>
    <property type="evidence" value="ECO:0007669"/>
    <property type="project" value="InterPro"/>
</dbReference>
<organism evidence="2 3">
    <name type="scientific">Raphanus sativus</name>
    <name type="common">Radish</name>
    <name type="synonym">Raphanus raphanistrum var. sativus</name>
    <dbReference type="NCBI Taxonomy" id="3726"/>
    <lineage>
        <taxon>Eukaryota</taxon>
        <taxon>Viridiplantae</taxon>
        <taxon>Streptophyta</taxon>
        <taxon>Embryophyta</taxon>
        <taxon>Tracheophyta</taxon>
        <taxon>Spermatophyta</taxon>
        <taxon>Magnoliopsida</taxon>
        <taxon>eudicotyledons</taxon>
        <taxon>Gunneridae</taxon>
        <taxon>Pentapetalae</taxon>
        <taxon>rosids</taxon>
        <taxon>malvids</taxon>
        <taxon>Brassicales</taxon>
        <taxon>Brassicaceae</taxon>
        <taxon>Brassiceae</taxon>
        <taxon>Raphanus</taxon>
    </lineage>
</organism>
<dbReference type="GeneID" id="108857938"/>
<dbReference type="Proteomes" id="UP000504610">
    <property type="component" value="Chromosome 5"/>
</dbReference>
<feature type="region of interest" description="Disordered" evidence="1">
    <location>
        <begin position="256"/>
        <end position="301"/>
    </location>
</feature>
<dbReference type="RefSeq" id="XP_056866578.1">
    <property type="nucleotide sequence ID" value="XM_057010598.1"/>
</dbReference>
<dbReference type="PANTHER" id="PTHR46701:SF7">
    <property type="entry name" value="GLYCOSYLTRANSFERASE-LIKE KOBITO 1"/>
    <property type="match status" value="1"/>
</dbReference>
<evidence type="ECO:0000256" key="1">
    <source>
        <dbReference type="SAM" id="MobiDB-lite"/>
    </source>
</evidence>
<evidence type="ECO:0000313" key="3">
    <source>
        <dbReference type="RefSeq" id="XP_056866578.1"/>
    </source>
</evidence>